<evidence type="ECO:0000256" key="1">
    <source>
        <dbReference type="SAM" id="Phobius"/>
    </source>
</evidence>
<gene>
    <name evidence="2" type="ORF">GCM10025881_25590</name>
</gene>
<sequence length="275" mass="29215">MANFAFSNSPAFDDRAARRIAQRDAVAGVPPVPVPTAEQLQAQYDLPTATADEAGRMTYEDTIVKTLISFGILVAAAAIGWFVPIVTIPAALVGFVLALVNTFKRKPSPALVLLYGGAEGLFVGGISSFYASLWQGIVPIAVLGTLGVVGVTLALFASGRVRASAKATKVFLVLLVGYLVFSVINVVLMLTGVVSGFGGLRDVTIFGIPLGIPLGILVVLMAAYSLVVDFDQVKRGVETGQPRIYGWTAAFGIMVTVVWLYLEILRLVSYFMPRN</sequence>
<keyword evidence="1" id="KW-0472">Membrane</keyword>
<keyword evidence="1" id="KW-0812">Transmembrane</keyword>
<evidence type="ECO:0008006" key="4">
    <source>
        <dbReference type="Google" id="ProtNLM"/>
    </source>
</evidence>
<feature type="transmembrane region" description="Helical" evidence="1">
    <location>
        <begin position="112"/>
        <end position="131"/>
    </location>
</feature>
<comment type="caution">
    <text evidence="2">The sequence shown here is derived from an EMBL/GenBank/DDBJ whole genome shotgun (WGS) entry which is preliminary data.</text>
</comment>
<keyword evidence="3" id="KW-1185">Reference proteome</keyword>
<feature type="transmembrane region" description="Helical" evidence="1">
    <location>
        <begin position="244"/>
        <end position="262"/>
    </location>
</feature>
<reference evidence="3" key="1">
    <citation type="journal article" date="2019" name="Int. J. Syst. Evol. Microbiol.">
        <title>The Global Catalogue of Microorganisms (GCM) 10K type strain sequencing project: providing services to taxonomists for standard genome sequencing and annotation.</title>
        <authorList>
            <consortium name="The Broad Institute Genomics Platform"/>
            <consortium name="The Broad Institute Genome Sequencing Center for Infectious Disease"/>
            <person name="Wu L."/>
            <person name="Ma J."/>
        </authorList>
    </citation>
    <scope>NUCLEOTIDE SEQUENCE [LARGE SCALE GENOMIC DNA]</scope>
    <source>
        <strain evidence="3">NBRC 108894</strain>
    </source>
</reference>
<feature type="transmembrane region" description="Helical" evidence="1">
    <location>
        <begin position="170"/>
        <end position="197"/>
    </location>
</feature>
<feature type="transmembrane region" description="Helical" evidence="1">
    <location>
        <begin position="67"/>
        <end position="100"/>
    </location>
</feature>
<feature type="transmembrane region" description="Helical" evidence="1">
    <location>
        <begin position="137"/>
        <end position="158"/>
    </location>
</feature>
<name>A0ABQ6K812_9MICO</name>
<protein>
    <recommendedName>
        <fullName evidence="4">Bax inhibitor-1/YccA family protein</fullName>
    </recommendedName>
</protein>
<evidence type="ECO:0000313" key="3">
    <source>
        <dbReference type="Proteomes" id="UP001157034"/>
    </source>
</evidence>
<dbReference type="EMBL" id="BSVB01000001">
    <property type="protein sequence ID" value="GMA95735.1"/>
    <property type="molecule type" value="Genomic_DNA"/>
</dbReference>
<dbReference type="PANTHER" id="PTHR41282">
    <property type="entry name" value="CONSERVED TRANSMEMBRANE PROTEIN-RELATED"/>
    <property type="match status" value="1"/>
</dbReference>
<proteinExistence type="predicted"/>
<dbReference type="Pfam" id="PF12811">
    <property type="entry name" value="BaxI_1"/>
    <property type="match status" value="1"/>
</dbReference>
<organism evidence="2 3">
    <name type="scientific">Pseudolysinimonas kribbensis</name>
    <dbReference type="NCBI Taxonomy" id="433641"/>
    <lineage>
        <taxon>Bacteria</taxon>
        <taxon>Bacillati</taxon>
        <taxon>Actinomycetota</taxon>
        <taxon>Actinomycetes</taxon>
        <taxon>Micrococcales</taxon>
        <taxon>Microbacteriaceae</taxon>
        <taxon>Pseudolysinimonas</taxon>
    </lineage>
</organism>
<feature type="transmembrane region" description="Helical" evidence="1">
    <location>
        <begin position="203"/>
        <end position="224"/>
    </location>
</feature>
<dbReference type="RefSeq" id="WP_284254447.1">
    <property type="nucleotide sequence ID" value="NZ_BAAAQO010000002.1"/>
</dbReference>
<evidence type="ECO:0000313" key="2">
    <source>
        <dbReference type="EMBL" id="GMA95735.1"/>
    </source>
</evidence>
<keyword evidence="1" id="KW-1133">Transmembrane helix</keyword>
<dbReference type="PANTHER" id="PTHR41282:SF1">
    <property type="entry name" value="CONSERVED TRANSMEMBRANE PROTEIN-RELATED"/>
    <property type="match status" value="1"/>
</dbReference>
<dbReference type="InterPro" id="IPR010539">
    <property type="entry name" value="BaxI_1-like"/>
</dbReference>
<dbReference type="Proteomes" id="UP001157034">
    <property type="component" value="Unassembled WGS sequence"/>
</dbReference>
<accession>A0ABQ6K812</accession>